<feature type="region of interest" description="Disordered" evidence="7">
    <location>
        <begin position="206"/>
        <end position="316"/>
    </location>
</feature>
<dbReference type="PANTHER" id="PTHR13011:SF0">
    <property type="entry name" value="GENERAL TRANSCRIPTION FACTOR IIF SUBUNIT 1"/>
    <property type="match status" value="1"/>
</dbReference>
<protein>
    <submittedName>
        <fullName evidence="8">Uncharacterized protein</fullName>
    </submittedName>
</protein>
<comment type="subcellular location">
    <subcellularLocation>
        <location evidence="1">Nucleus</location>
    </subcellularLocation>
</comment>
<dbReference type="GO" id="GO:0001096">
    <property type="term" value="F:TFIIF-class transcription factor complex binding"/>
    <property type="evidence" value="ECO:0007669"/>
    <property type="project" value="TreeGrafter"/>
</dbReference>
<keyword evidence="5" id="KW-0804">Transcription</keyword>
<name>A0A507DPZ8_9FUNG</name>
<evidence type="ECO:0000256" key="4">
    <source>
        <dbReference type="ARBA" id="ARBA00023125"/>
    </source>
</evidence>
<dbReference type="GO" id="GO:0006367">
    <property type="term" value="P:transcription initiation at RNA polymerase II promoter"/>
    <property type="evidence" value="ECO:0007669"/>
    <property type="project" value="InterPro"/>
</dbReference>
<evidence type="ECO:0000313" key="8">
    <source>
        <dbReference type="EMBL" id="TPX53762.1"/>
    </source>
</evidence>
<organism evidence="8 9">
    <name type="scientific">Chytriomyces confervae</name>
    <dbReference type="NCBI Taxonomy" id="246404"/>
    <lineage>
        <taxon>Eukaryota</taxon>
        <taxon>Fungi</taxon>
        <taxon>Fungi incertae sedis</taxon>
        <taxon>Chytridiomycota</taxon>
        <taxon>Chytridiomycota incertae sedis</taxon>
        <taxon>Chytridiomycetes</taxon>
        <taxon>Chytridiales</taxon>
        <taxon>Chytriomycetaceae</taxon>
        <taxon>Chytriomyces</taxon>
    </lineage>
</organism>
<feature type="compositionally biased region" description="Low complexity" evidence="7">
    <location>
        <begin position="263"/>
        <end position="289"/>
    </location>
</feature>
<keyword evidence="6" id="KW-0539">Nucleus</keyword>
<feature type="region of interest" description="Disordered" evidence="7">
    <location>
        <begin position="344"/>
        <end position="516"/>
    </location>
</feature>
<keyword evidence="3" id="KW-0805">Transcription regulation</keyword>
<feature type="compositionally biased region" description="Polar residues" evidence="7">
    <location>
        <begin position="366"/>
        <end position="384"/>
    </location>
</feature>
<feature type="compositionally biased region" description="Polar residues" evidence="7">
    <location>
        <begin position="480"/>
        <end position="494"/>
    </location>
</feature>
<feature type="compositionally biased region" description="Pro residues" evidence="7">
    <location>
        <begin position="290"/>
        <end position="300"/>
    </location>
</feature>
<feature type="non-terminal residue" evidence="8">
    <location>
        <position position="1"/>
    </location>
</feature>
<dbReference type="GO" id="GO:0003677">
    <property type="term" value="F:DNA binding"/>
    <property type="evidence" value="ECO:0007669"/>
    <property type="project" value="UniProtKB-KW"/>
</dbReference>
<keyword evidence="9" id="KW-1185">Reference proteome</keyword>
<dbReference type="GO" id="GO:0032968">
    <property type="term" value="P:positive regulation of transcription elongation by RNA polymerase II"/>
    <property type="evidence" value="ECO:0007669"/>
    <property type="project" value="InterPro"/>
</dbReference>
<dbReference type="AlphaFoldDB" id="A0A507DPZ8"/>
<dbReference type="OrthoDB" id="76676at2759"/>
<reference evidence="8 9" key="1">
    <citation type="journal article" date="2019" name="Sci. Rep.">
        <title>Comparative genomics of chytrid fungi reveal insights into the obligate biotrophic and pathogenic lifestyle of Synchytrium endobioticum.</title>
        <authorList>
            <person name="van de Vossenberg B.T.L.H."/>
            <person name="Warris S."/>
            <person name="Nguyen H.D.T."/>
            <person name="van Gent-Pelzer M.P.E."/>
            <person name="Joly D.L."/>
            <person name="van de Geest H.C."/>
            <person name="Bonants P.J.M."/>
            <person name="Smith D.S."/>
            <person name="Levesque C.A."/>
            <person name="van der Lee T.A.J."/>
        </authorList>
    </citation>
    <scope>NUCLEOTIDE SEQUENCE [LARGE SCALE GENOMIC DNA]</scope>
    <source>
        <strain evidence="8 9">CBS 675.73</strain>
    </source>
</reference>
<dbReference type="STRING" id="246404.A0A507DPZ8"/>
<comment type="caution">
    <text evidence="8">The sequence shown here is derived from an EMBL/GenBank/DDBJ whole genome shotgun (WGS) entry which is preliminary data.</text>
</comment>
<dbReference type="PANTHER" id="PTHR13011">
    <property type="entry name" value="TFIIF-ALPHA"/>
    <property type="match status" value="1"/>
</dbReference>
<feature type="region of interest" description="Disordered" evidence="7">
    <location>
        <begin position="160"/>
        <end position="185"/>
    </location>
</feature>
<feature type="compositionally biased region" description="Basic residues" evidence="7">
    <location>
        <begin position="214"/>
        <end position="228"/>
    </location>
</feature>
<dbReference type="InterPro" id="IPR008851">
    <property type="entry name" value="TFIIF-alpha"/>
</dbReference>
<gene>
    <name evidence="8" type="ORF">CcCBS67573_g09658</name>
</gene>
<feature type="compositionally biased region" description="Acidic residues" evidence="7">
    <location>
        <begin position="235"/>
        <end position="254"/>
    </location>
</feature>
<feature type="compositionally biased region" description="Low complexity" evidence="7">
    <location>
        <begin position="469"/>
        <end position="479"/>
    </location>
</feature>
<evidence type="ECO:0000256" key="6">
    <source>
        <dbReference type="ARBA" id="ARBA00023242"/>
    </source>
</evidence>
<comment type="similarity">
    <text evidence="2">Belongs to the TFIIF alpha subunit family.</text>
</comment>
<evidence type="ECO:0000256" key="3">
    <source>
        <dbReference type="ARBA" id="ARBA00023015"/>
    </source>
</evidence>
<evidence type="ECO:0000256" key="1">
    <source>
        <dbReference type="ARBA" id="ARBA00004123"/>
    </source>
</evidence>
<dbReference type="EMBL" id="QEAP01000931">
    <property type="protein sequence ID" value="TPX53762.1"/>
    <property type="molecule type" value="Genomic_DNA"/>
</dbReference>
<dbReference type="GO" id="GO:0005674">
    <property type="term" value="C:transcription factor TFIIF complex"/>
    <property type="evidence" value="ECO:0007669"/>
    <property type="project" value="TreeGrafter"/>
</dbReference>
<proteinExistence type="inferred from homology"/>
<evidence type="ECO:0000256" key="2">
    <source>
        <dbReference type="ARBA" id="ARBA00005249"/>
    </source>
</evidence>
<accession>A0A507DPZ8</accession>
<keyword evidence="4" id="KW-0238">DNA-binding</keyword>
<evidence type="ECO:0000256" key="7">
    <source>
        <dbReference type="SAM" id="MobiDB-lite"/>
    </source>
</evidence>
<dbReference type="SUPFAM" id="SSF50916">
    <property type="entry name" value="Rap30/74 interaction domains"/>
    <property type="match status" value="1"/>
</dbReference>
<dbReference type="InterPro" id="IPR011039">
    <property type="entry name" value="TFIIF_interaction"/>
</dbReference>
<feature type="compositionally biased region" description="Polar residues" evidence="7">
    <location>
        <begin position="502"/>
        <end position="516"/>
    </location>
</feature>
<sequence>DPDRYPWIIRDSASAVLTGSVEVNQAAADRVLFVQLPNEYNAFAVMPVTKIHKFKLNPKFHTLTAEEAEEKLKLKRQARWGNAPLLAVKKSDEEIAREIDGEDAMNLSKEDRAELARTLKRMNPTLHSSVLTSSARKTNYYSSTGAADGLNEDIDFDEVMSDDEHPDFGIENEDDAKEAKQREFGNKIRRANLDELEDEREMRRFQNEALNRSNKSKTQKKLQRALKKHNLDTYVSDDEMNVYGEEDEESEPEPEPTKEAKEAAAAAAAAAAKPSSPSLLSKDGKSPAIGPLPPSNPSPDPAKVAKQKKKEMDISGYDAESAARKAMYSGVLDTKNMRSLLNIKSSMPDKGKSATSLSAAGVANGPVSSPSLGAGTSPNLNDVTNGGGSSGTKIRLKVGKTAASPDVLSTGDNRKRKNADSPNLENKKVTPAYVSQSGFVHAAGSSSSNSMHQPVTMSATSPRLDELRGSGSSGSSRGRNTSPTLNQQNQQPSAVTPGLSPLISNSPTVPTSNDSR</sequence>
<evidence type="ECO:0000313" key="9">
    <source>
        <dbReference type="Proteomes" id="UP000320333"/>
    </source>
</evidence>
<dbReference type="Proteomes" id="UP000320333">
    <property type="component" value="Unassembled WGS sequence"/>
</dbReference>
<dbReference type="GO" id="GO:0016251">
    <property type="term" value="F:RNA polymerase II general transcription initiation factor activity"/>
    <property type="evidence" value="ECO:0007669"/>
    <property type="project" value="TreeGrafter"/>
</dbReference>
<evidence type="ECO:0000256" key="5">
    <source>
        <dbReference type="ARBA" id="ARBA00023163"/>
    </source>
</evidence>
<feature type="compositionally biased region" description="Polar residues" evidence="7">
    <location>
        <begin position="433"/>
        <end position="461"/>
    </location>
</feature>